<reference evidence="11 12" key="1">
    <citation type="submission" date="2021-03" db="EMBL/GenBank/DDBJ databases">
        <title>Genomic Encyclopedia of Type Strains, Phase IV (KMG-IV): sequencing the most valuable type-strain genomes for metagenomic binning, comparative biology and taxonomic classification.</title>
        <authorList>
            <person name="Goeker M."/>
        </authorList>
    </citation>
    <scope>NUCLEOTIDE SEQUENCE [LARGE SCALE GENOMIC DNA]</scope>
    <source>
        <strain evidence="11 12">DSM 13372</strain>
    </source>
</reference>
<comment type="caution">
    <text evidence="11">The sequence shown here is derived from an EMBL/GenBank/DDBJ whole genome shotgun (WGS) entry which is preliminary data.</text>
</comment>
<evidence type="ECO:0000256" key="5">
    <source>
        <dbReference type="ARBA" id="ARBA00022519"/>
    </source>
</evidence>
<evidence type="ECO:0000256" key="8">
    <source>
        <dbReference type="ARBA" id="ARBA00023136"/>
    </source>
</evidence>
<protein>
    <submittedName>
        <fullName evidence="11">His/Glu/Gln/Arg/opine family amino acid ABC transporter permease subunit</fullName>
    </submittedName>
</protein>
<sequence>MSVNALGAVDLMFETIAPYMGFWLKGAALTLGLSAASFPICILIGLTVAFAAVSQARPVSLAAAAYINVFRGLPEIIVIFVVFYGSNIVLTISSRPLGFEVGGTDPAVAALVALSVQFGSYAAVIFKDWMSVFPKGYTEAGLAIGMTRFQVRRRIVVPLLLRSATPALGNLFLVMLKVSALASLIGVTELSRSTSIVAGSTREPLFCYLIAAMMYLVISAISGFVQHRFEAAIERSP</sequence>
<feature type="transmembrane region" description="Helical" evidence="9">
    <location>
        <begin position="28"/>
        <end position="53"/>
    </location>
</feature>
<dbReference type="Proteomes" id="UP000730739">
    <property type="component" value="Unassembled WGS sequence"/>
</dbReference>
<keyword evidence="4" id="KW-1003">Cell membrane</keyword>
<evidence type="ECO:0000259" key="10">
    <source>
        <dbReference type="PROSITE" id="PS50928"/>
    </source>
</evidence>
<dbReference type="PANTHER" id="PTHR30133">
    <property type="entry name" value="CATIONIC AMINO ACID TRANSPORTER, MEMBRANE COMPONENT"/>
    <property type="match status" value="1"/>
</dbReference>
<dbReference type="SUPFAM" id="SSF161098">
    <property type="entry name" value="MetI-like"/>
    <property type="match status" value="1"/>
</dbReference>
<dbReference type="InterPro" id="IPR010065">
    <property type="entry name" value="AA_ABC_transptr_permease_3TM"/>
</dbReference>
<keyword evidence="3 9" id="KW-0813">Transport</keyword>
<organism evidence="11 12">
    <name type="scientific">Sinorhizobium kostiense</name>
    <dbReference type="NCBI Taxonomy" id="76747"/>
    <lineage>
        <taxon>Bacteria</taxon>
        <taxon>Pseudomonadati</taxon>
        <taxon>Pseudomonadota</taxon>
        <taxon>Alphaproteobacteria</taxon>
        <taxon>Hyphomicrobiales</taxon>
        <taxon>Rhizobiaceae</taxon>
        <taxon>Sinorhizobium/Ensifer group</taxon>
        <taxon>Sinorhizobium</taxon>
    </lineage>
</organism>
<comment type="similarity">
    <text evidence="2">Belongs to the binding-protein-dependent transport system permease family. HisMQ subfamily.</text>
</comment>
<evidence type="ECO:0000256" key="7">
    <source>
        <dbReference type="ARBA" id="ARBA00022989"/>
    </source>
</evidence>
<dbReference type="InterPro" id="IPR000515">
    <property type="entry name" value="MetI-like"/>
</dbReference>
<keyword evidence="5" id="KW-0997">Cell inner membrane</keyword>
<dbReference type="PROSITE" id="PS50928">
    <property type="entry name" value="ABC_TM1"/>
    <property type="match status" value="1"/>
</dbReference>
<accession>A0ABS4RC25</accession>
<keyword evidence="8 9" id="KW-0472">Membrane</keyword>
<name>A0ABS4RC25_9HYPH</name>
<feature type="transmembrane region" description="Helical" evidence="9">
    <location>
        <begin position="159"/>
        <end position="185"/>
    </location>
</feature>
<feature type="transmembrane region" description="Helical" evidence="9">
    <location>
        <begin position="106"/>
        <end position="126"/>
    </location>
</feature>
<evidence type="ECO:0000256" key="2">
    <source>
        <dbReference type="ARBA" id="ARBA00010072"/>
    </source>
</evidence>
<evidence type="ECO:0000313" key="12">
    <source>
        <dbReference type="Proteomes" id="UP000730739"/>
    </source>
</evidence>
<dbReference type="CDD" id="cd06261">
    <property type="entry name" value="TM_PBP2"/>
    <property type="match status" value="1"/>
</dbReference>
<dbReference type="Gene3D" id="1.10.3720.10">
    <property type="entry name" value="MetI-like"/>
    <property type="match status" value="1"/>
</dbReference>
<dbReference type="Pfam" id="PF00528">
    <property type="entry name" value="BPD_transp_1"/>
    <property type="match status" value="1"/>
</dbReference>
<proteinExistence type="inferred from homology"/>
<keyword evidence="12" id="KW-1185">Reference proteome</keyword>
<dbReference type="PANTHER" id="PTHR30133:SF2">
    <property type="entry name" value="ARGININE ABC TRANSPORTER PERMEASE PROTEIN ARTQ"/>
    <property type="match status" value="1"/>
</dbReference>
<feature type="transmembrane region" description="Helical" evidence="9">
    <location>
        <begin position="205"/>
        <end position="225"/>
    </location>
</feature>
<evidence type="ECO:0000256" key="1">
    <source>
        <dbReference type="ARBA" id="ARBA00004429"/>
    </source>
</evidence>
<dbReference type="EMBL" id="JAGILA010000013">
    <property type="protein sequence ID" value="MBP2239387.1"/>
    <property type="molecule type" value="Genomic_DNA"/>
</dbReference>
<feature type="transmembrane region" description="Helical" evidence="9">
    <location>
        <begin position="65"/>
        <end position="86"/>
    </location>
</feature>
<dbReference type="InterPro" id="IPR035906">
    <property type="entry name" value="MetI-like_sf"/>
</dbReference>
<dbReference type="NCBIfam" id="TIGR01726">
    <property type="entry name" value="HEQRo_perm_3TM"/>
    <property type="match status" value="1"/>
</dbReference>
<evidence type="ECO:0000256" key="3">
    <source>
        <dbReference type="ARBA" id="ARBA00022448"/>
    </source>
</evidence>
<keyword evidence="6 9" id="KW-0812">Transmembrane</keyword>
<keyword evidence="7 9" id="KW-1133">Transmembrane helix</keyword>
<evidence type="ECO:0000256" key="9">
    <source>
        <dbReference type="RuleBase" id="RU363032"/>
    </source>
</evidence>
<comment type="subcellular location">
    <subcellularLocation>
        <location evidence="1">Cell inner membrane</location>
        <topology evidence="1">Multi-pass membrane protein</topology>
    </subcellularLocation>
    <subcellularLocation>
        <location evidence="9">Cell membrane</location>
        <topology evidence="9">Multi-pass membrane protein</topology>
    </subcellularLocation>
</comment>
<evidence type="ECO:0000256" key="4">
    <source>
        <dbReference type="ARBA" id="ARBA00022475"/>
    </source>
</evidence>
<dbReference type="RefSeq" id="WP_209607144.1">
    <property type="nucleotide sequence ID" value="NZ_JAGILA010000013.1"/>
</dbReference>
<evidence type="ECO:0000313" key="11">
    <source>
        <dbReference type="EMBL" id="MBP2239387.1"/>
    </source>
</evidence>
<gene>
    <name evidence="11" type="ORF">J2Z31_005934</name>
</gene>
<dbReference type="InterPro" id="IPR051613">
    <property type="entry name" value="ABC_transp_permease_HisMQ"/>
</dbReference>
<feature type="domain" description="ABC transmembrane type-1" evidence="10">
    <location>
        <begin position="27"/>
        <end position="226"/>
    </location>
</feature>
<evidence type="ECO:0000256" key="6">
    <source>
        <dbReference type="ARBA" id="ARBA00022692"/>
    </source>
</evidence>